<feature type="compositionally biased region" description="Basic and acidic residues" evidence="3">
    <location>
        <begin position="331"/>
        <end position="345"/>
    </location>
</feature>
<organism evidence="5 6">
    <name type="scientific">Papilio xuthus</name>
    <name type="common">Asian swallowtail butterfly</name>
    <dbReference type="NCBI Taxonomy" id="66420"/>
    <lineage>
        <taxon>Eukaryota</taxon>
        <taxon>Metazoa</taxon>
        <taxon>Ecdysozoa</taxon>
        <taxon>Arthropoda</taxon>
        <taxon>Hexapoda</taxon>
        <taxon>Insecta</taxon>
        <taxon>Pterygota</taxon>
        <taxon>Neoptera</taxon>
        <taxon>Endopterygota</taxon>
        <taxon>Lepidoptera</taxon>
        <taxon>Glossata</taxon>
        <taxon>Ditrysia</taxon>
        <taxon>Papilionoidea</taxon>
        <taxon>Papilionidae</taxon>
        <taxon>Papilioninae</taxon>
        <taxon>Papilio</taxon>
    </lineage>
</organism>
<feature type="compositionally biased region" description="Basic and acidic residues" evidence="3">
    <location>
        <begin position="377"/>
        <end position="397"/>
    </location>
</feature>
<dbReference type="GO" id="GO:0003723">
    <property type="term" value="F:RNA binding"/>
    <property type="evidence" value="ECO:0007669"/>
    <property type="project" value="UniProtKB-UniRule"/>
</dbReference>
<name>A0A194Q4R5_PAPXU</name>
<feature type="region of interest" description="Disordered" evidence="3">
    <location>
        <begin position="1"/>
        <end position="43"/>
    </location>
</feature>
<feature type="region of interest" description="Disordered" evidence="3">
    <location>
        <begin position="246"/>
        <end position="663"/>
    </location>
</feature>
<evidence type="ECO:0000256" key="3">
    <source>
        <dbReference type="SAM" id="MobiDB-lite"/>
    </source>
</evidence>
<dbReference type="PANTHER" id="PTHR23236">
    <property type="entry name" value="EUKARYOTIC TRANSLATION INITIATION FACTOR 4B/4H"/>
    <property type="match status" value="1"/>
</dbReference>
<evidence type="ECO:0000259" key="4">
    <source>
        <dbReference type="PROSITE" id="PS50102"/>
    </source>
</evidence>
<proteinExistence type="predicted"/>
<keyword evidence="5" id="KW-0396">Initiation factor</keyword>
<evidence type="ECO:0000256" key="2">
    <source>
        <dbReference type="PROSITE-ProRule" id="PRU00176"/>
    </source>
</evidence>
<dbReference type="Proteomes" id="UP000053268">
    <property type="component" value="Unassembled WGS sequence"/>
</dbReference>
<dbReference type="SMART" id="SM00360">
    <property type="entry name" value="RRM"/>
    <property type="match status" value="1"/>
</dbReference>
<sequence>MLPSAAAPGPHNGKSRLGVRIGPVTRSNRRFGDRRASEYRTSKKSKKAKWVKANMGVIIAEPTTISTTNTWADPADEETGCFPHREGEGTRNLEQCLAYDVNTGVFDGGIGIVSIETSCSQQFEFNLRDDQAESYSYSSRSRAPVVLPSASRAARGGMAVDEESIPRRPPYIAHVSNLPYDVEESAIADLFEGLKITNLRLPREGGRLKGYGYVDFEDRESLVSAMNIEDLTVGGRRIRIEVSNNDNDRRMGRSGRSDRDRDYDPERTMGDWRSGPRAQPEPQARARPMERDRERDRERDSSVDNKPGGWRDGERQAPAEPARTLYGGRDSYGRDRYGEGGRDRAGGGGFGAREGGFRSDREGYGSRESRGFGGRGFGDRDRDALPREESKPRERPKLNLLPRTVPIESEVPTKPADGALDDKPDKPKSVPAEKVFGAAKPVDTAAKEREIEERLRKQEEEARRATEEKERWGRRDRGRDSRSYNRDRRDYSKDDRERRDYSKDDRERRDYSKEGRDRRDYSKDNKERRDSRERRDYSKEDRDRYDRDRERDTRDHRDDNRDYNDRDRRDYSRDRDKRDYSGERDDRPRNDRGRESSPEARKDRDNEDREREQNGRDRQSRSRDRHEDKEEKPLPKLKEQEKPNFVASNKFSYLEEAEDVALE</sequence>
<gene>
    <name evidence="5" type="ORF">RR46_03374</name>
</gene>
<reference evidence="5 6" key="1">
    <citation type="journal article" date="2015" name="Nat. Commun.">
        <title>Outbred genome sequencing and CRISPR/Cas9 gene editing in butterflies.</title>
        <authorList>
            <person name="Li X."/>
            <person name="Fan D."/>
            <person name="Zhang W."/>
            <person name="Liu G."/>
            <person name="Zhang L."/>
            <person name="Zhao L."/>
            <person name="Fang X."/>
            <person name="Chen L."/>
            <person name="Dong Y."/>
            <person name="Chen Y."/>
            <person name="Ding Y."/>
            <person name="Zhao R."/>
            <person name="Feng M."/>
            <person name="Zhu Y."/>
            <person name="Feng Y."/>
            <person name="Jiang X."/>
            <person name="Zhu D."/>
            <person name="Xiang H."/>
            <person name="Feng X."/>
            <person name="Li S."/>
            <person name="Wang J."/>
            <person name="Zhang G."/>
            <person name="Kronforst M.R."/>
            <person name="Wang W."/>
        </authorList>
    </citation>
    <scope>NUCLEOTIDE SEQUENCE [LARGE SCALE GENOMIC DNA]</scope>
    <source>
        <strain evidence="5">Ya'a_city_454_Px</strain>
        <tissue evidence="5">Whole body</tissue>
    </source>
</reference>
<dbReference type="PROSITE" id="PS50102">
    <property type="entry name" value="RRM"/>
    <property type="match status" value="1"/>
</dbReference>
<dbReference type="AlphaFoldDB" id="A0A194Q4R5"/>
<keyword evidence="6" id="KW-1185">Reference proteome</keyword>
<protein>
    <submittedName>
        <fullName evidence="5">Eukaryotic translation initiation factor 4B</fullName>
    </submittedName>
</protein>
<dbReference type="EMBL" id="KQ459551">
    <property type="protein sequence ID" value="KPJ00005.1"/>
    <property type="molecule type" value="Genomic_DNA"/>
</dbReference>
<feature type="domain" description="RRM" evidence="4">
    <location>
        <begin position="171"/>
        <end position="245"/>
    </location>
</feature>
<feature type="compositionally biased region" description="Basic and acidic residues" evidence="3">
    <location>
        <begin position="355"/>
        <end position="370"/>
    </location>
</feature>
<keyword evidence="1 2" id="KW-0694">RNA-binding</keyword>
<keyword evidence="5" id="KW-0648">Protein biosynthesis</keyword>
<dbReference type="InterPro" id="IPR012677">
    <property type="entry name" value="Nucleotide-bd_a/b_plait_sf"/>
</dbReference>
<evidence type="ECO:0000256" key="1">
    <source>
        <dbReference type="ARBA" id="ARBA00022884"/>
    </source>
</evidence>
<dbReference type="InterPro" id="IPR000504">
    <property type="entry name" value="RRM_dom"/>
</dbReference>
<dbReference type="Gene3D" id="3.30.70.330">
    <property type="match status" value="1"/>
</dbReference>
<accession>A0A194Q4R5</accession>
<evidence type="ECO:0000313" key="6">
    <source>
        <dbReference type="Proteomes" id="UP000053268"/>
    </source>
</evidence>
<feature type="compositionally biased region" description="Basic and acidic residues" evidence="3">
    <location>
        <begin position="30"/>
        <end position="41"/>
    </location>
</feature>
<dbReference type="InterPro" id="IPR035979">
    <property type="entry name" value="RBD_domain_sf"/>
</dbReference>
<feature type="compositionally biased region" description="Basic and acidic residues" evidence="3">
    <location>
        <begin position="246"/>
        <end position="270"/>
    </location>
</feature>
<dbReference type="Pfam" id="PF00076">
    <property type="entry name" value="RRM_1"/>
    <property type="match status" value="1"/>
</dbReference>
<evidence type="ECO:0000313" key="5">
    <source>
        <dbReference type="EMBL" id="KPJ00005.1"/>
    </source>
</evidence>
<dbReference type="STRING" id="66420.A0A194Q4R5"/>
<dbReference type="SUPFAM" id="SSF54928">
    <property type="entry name" value="RNA-binding domain, RBD"/>
    <property type="match status" value="1"/>
</dbReference>
<dbReference type="PANTHER" id="PTHR23236:SF2">
    <property type="entry name" value="EUKARYOTIC TRANSLATION INITIATION FACTOR 4B"/>
    <property type="match status" value="1"/>
</dbReference>
<feature type="compositionally biased region" description="Basic and acidic residues" evidence="3">
    <location>
        <begin position="287"/>
        <end position="317"/>
    </location>
</feature>
<dbReference type="GO" id="GO:0003743">
    <property type="term" value="F:translation initiation factor activity"/>
    <property type="evidence" value="ECO:0007669"/>
    <property type="project" value="UniProtKB-KW"/>
</dbReference>
<feature type="compositionally biased region" description="Basic and acidic residues" evidence="3">
    <location>
        <begin position="445"/>
        <end position="642"/>
    </location>
</feature>